<evidence type="ECO:0000256" key="1">
    <source>
        <dbReference type="ARBA" id="ARBA00022691"/>
    </source>
</evidence>
<dbReference type="InterPro" id="IPR013785">
    <property type="entry name" value="Aldolase_TIM"/>
</dbReference>
<evidence type="ECO:0000313" key="7">
    <source>
        <dbReference type="Proteomes" id="UP000655287"/>
    </source>
</evidence>
<dbReference type="GO" id="GO:0046872">
    <property type="term" value="F:metal ion binding"/>
    <property type="evidence" value="ECO:0007669"/>
    <property type="project" value="UniProtKB-KW"/>
</dbReference>
<organism evidence="6 7">
    <name type="scientific">Sphaerisporangium rufum</name>
    <dbReference type="NCBI Taxonomy" id="1381558"/>
    <lineage>
        <taxon>Bacteria</taxon>
        <taxon>Bacillati</taxon>
        <taxon>Actinomycetota</taxon>
        <taxon>Actinomycetes</taxon>
        <taxon>Streptosporangiales</taxon>
        <taxon>Streptosporangiaceae</taxon>
        <taxon>Sphaerisporangium</taxon>
    </lineage>
</organism>
<keyword evidence="4" id="KW-0411">Iron-sulfur</keyword>
<dbReference type="GO" id="GO:0051536">
    <property type="term" value="F:iron-sulfur cluster binding"/>
    <property type="evidence" value="ECO:0007669"/>
    <property type="project" value="UniProtKB-KW"/>
</dbReference>
<dbReference type="AlphaFoldDB" id="A0A919QWV1"/>
<dbReference type="InterPro" id="IPR050377">
    <property type="entry name" value="Radical_SAM_PqqE_MftC-like"/>
</dbReference>
<dbReference type="PANTHER" id="PTHR11228:SF34">
    <property type="entry name" value="TUNGSTEN-CONTAINING ALDEHYDE FERREDOXIN OXIDOREDUCTASE COFACTOR MODIFYING PROTEIN"/>
    <property type="match status" value="1"/>
</dbReference>
<dbReference type="PANTHER" id="PTHR11228">
    <property type="entry name" value="RADICAL SAM DOMAIN PROTEIN"/>
    <property type="match status" value="1"/>
</dbReference>
<evidence type="ECO:0000256" key="3">
    <source>
        <dbReference type="ARBA" id="ARBA00023004"/>
    </source>
</evidence>
<proteinExistence type="predicted"/>
<evidence type="ECO:0000313" key="6">
    <source>
        <dbReference type="EMBL" id="GII75574.1"/>
    </source>
</evidence>
<sequence length="359" mass="39292">MSAPDPGRGVFAGPRTLSIMPTFACPAACAECGTLSSPHAAGRLDLAQIVAAIDEARELGFYNVVFTGGEATLRWRDLLAGITHARDRGFPVRLVTNAHWARSLERARARVAALAGAGLTEINYSTGDEHVRFVPVDRVAYAMVAAAERDLPVHVMVEMKLGNEMTRDRLLAHPALDLLDAGRRAAISVKSSPWMPLSPDRFHRYEPGTAADRGNLGSRTGCPSVLQTYTVQGDGRIGACCGIGLRAIGELNVGRAEGAEPLRRAVQEAEQDFLKLWIHYEGPERVIAWAASHDPSIEWEGRYGHHCQACRRLYQDDTIRAVVRRHWKEVVARVLQAAWFDEVDGPRRLREIAAPAPAG</sequence>
<dbReference type="EMBL" id="BOOU01000007">
    <property type="protein sequence ID" value="GII75574.1"/>
    <property type="molecule type" value="Genomic_DNA"/>
</dbReference>
<protein>
    <recommendedName>
        <fullName evidence="5">Radical SAM core domain-containing protein</fullName>
    </recommendedName>
</protein>
<dbReference type="SUPFAM" id="SSF102114">
    <property type="entry name" value="Radical SAM enzymes"/>
    <property type="match status" value="1"/>
</dbReference>
<keyword evidence="3" id="KW-0408">Iron</keyword>
<reference evidence="6" key="1">
    <citation type="submission" date="2021-01" db="EMBL/GenBank/DDBJ databases">
        <title>Whole genome shotgun sequence of Sphaerisporangium rufum NBRC 109079.</title>
        <authorList>
            <person name="Komaki H."/>
            <person name="Tamura T."/>
        </authorList>
    </citation>
    <scope>NUCLEOTIDE SEQUENCE</scope>
    <source>
        <strain evidence="6">NBRC 109079</strain>
    </source>
</reference>
<evidence type="ECO:0000259" key="5">
    <source>
        <dbReference type="Pfam" id="PF04055"/>
    </source>
</evidence>
<dbReference type="Proteomes" id="UP000655287">
    <property type="component" value="Unassembled WGS sequence"/>
</dbReference>
<dbReference type="InterPro" id="IPR007197">
    <property type="entry name" value="rSAM"/>
</dbReference>
<dbReference type="GO" id="GO:0003824">
    <property type="term" value="F:catalytic activity"/>
    <property type="evidence" value="ECO:0007669"/>
    <property type="project" value="InterPro"/>
</dbReference>
<keyword evidence="1" id="KW-0949">S-adenosyl-L-methionine</keyword>
<evidence type="ECO:0000256" key="2">
    <source>
        <dbReference type="ARBA" id="ARBA00022723"/>
    </source>
</evidence>
<evidence type="ECO:0000256" key="4">
    <source>
        <dbReference type="ARBA" id="ARBA00023014"/>
    </source>
</evidence>
<dbReference type="CDD" id="cd01335">
    <property type="entry name" value="Radical_SAM"/>
    <property type="match status" value="1"/>
</dbReference>
<feature type="domain" description="Radical SAM core" evidence="5">
    <location>
        <begin position="21"/>
        <end position="153"/>
    </location>
</feature>
<comment type="caution">
    <text evidence="6">The sequence shown here is derived from an EMBL/GenBank/DDBJ whole genome shotgun (WGS) entry which is preliminary data.</text>
</comment>
<keyword evidence="2" id="KW-0479">Metal-binding</keyword>
<accession>A0A919QWV1</accession>
<dbReference type="InterPro" id="IPR058240">
    <property type="entry name" value="rSAM_sf"/>
</dbReference>
<dbReference type="Gene3D" id="3.20.20.70">
    <property type="entry name" value="Aldolase class I"/>
    <property type="match status" value="1"/>
</dbReference>
<name>A0A919QWV1_9ACTN</name>
<keyword evidence="7" id="KW-1185">Reference proteome</keyword>
<gene>
    <name evidence="6" type="ORF">Sru01_05560</name>
</gene>
<dbReference type="RefSeq" id="WP_203982227.1">
    <property type="nucleotide sequence ID" value="NZ_BOOU01000007.1"/>
</dbReference>
<dbReference type="Pfam" id="PF04055">
    <property type="entry name" value="Radical_SAM"/>
    <property type="match status" value="1"/>
</dbReference>